<dbReference type="OrthoDB" id="1932364at2759"/>
<proteinExistence type="inferred from homology"/>
<evidence type="ECO:0000256" key="7">
    <source>
        <dbReference type="ARBA" id="ARBA00024343"/>
    </source>
</evidence>
<evidence type="ECO:0000256" key="3">
    <source>
        <dbReference type="ARBA" id="ARBA00023125"/>
    </source>
</evidence>
<sequence>MGGSNGQITGKSNYRGVRSRYGKWVSEIREPRTTTRIWLGTFPTPEMAAAAYDVAAFHLKGADAVLNFPELIPQYPVPKSRSPSDIRTAATAAAAMRVHPTSSTESYLVQSGSRNDFGVGGLHGEAFVDEEALFDMPMLLENMAQGMLVSPPRNNLFPSEDYVEILDGGSLWNYSQQYF</sequence>
<dbReference type="EMBL" id="JADFTS010000006">
    <property type="protein sequence ID" value="KAF9600085.1"/>
    <property type="molecule type" value="Genomic_DNA"/>
</dbReference>
<comment type="caution">
    <text evidence="9">The sequence shown here is derived from an EMBL/GenBank/DDBJ whole genome shotgun (WGS) entry which is preliminary data.</text>
</comment>
<keyword evidence="5" id="KW-0804">Transcription</keyword>
<dbReference type="AlphaFoldDB" id="A0A835LM70"/>
<organism evidence="9 10">
    <name type="scientific">Coptis chinensis</name>
    <dbReference type="NCBI Taxonomy" id="261450"/>
    <lineage>
        <taxon>Eukaryota</taxon>
        <taxon>Viridiplantae</taxon>
        <taxon>Streptophyta</taxon>
        <taxon>Embryophyta</taxon>
        <taxon>Tracheophyta</taxon>
        <taxon>Spermatophyta</taxon>
        <taxon>Magnoliopsida</taxon>
        <taxon>Ranunculales</taxon>
        <taxon>Ranunculaceae</taxon>
        <taxon>Coptidoideae</taxon>
        <taxon>Coptis</taxon>
    </lineage>
</organism>
<dbReference type="GO" id="GO:0005634">
    <property type="term" value="C:nucleus"/>
    <property type="evidence" value="ECO:0007669"/>
    <property type="project" value="UniProtKB-SubCell"/>
</dbReference>
<evidence type="ECO:0000256" key="1">
    <source>
        <dbReference type="ARBA" id="ARBA00004123"/>
    </source>
</evidence>
<evidence type="ECO:0000256" key="4">
    <source>
        <dbReference type="ARBA" id="ARBA00023159"/>
    </source>
</evidence>
<comment type="similarity">
    <text evidence="7">Belongs to the AP2/ERF transcription factor family. ERF subfamily.</text>
</comment>
<dbReference type="CDD" id="cd00018">
    <property type="entry name" value="AP2"/>
    <property type="match status" value="1"/>
</dbReference>
<dbReference type="SUPFAM" id="SSF54171">
    <property type="entry name" value="DNA-binding domain"/>
    <property type="match status" value="1"/>
</dbReference>
<dbReference type="GO" id="GO:0003700">
    <property type="term" value="F:DNA-binding transcription factor activity"/>
    <property type="evidence" value="ECO:0007669"/>
    <property type="project" value="InterPro"/>
</dbReference>
<comment type="subcellular location">
    <subcellularLocation>
        <location evidence="1">Nucleus</location>
    </subcellularLocation>
</comment>
<reference evidence="9 10" key="1">
    <citation type="submission" date="2020-10" db="EMBL/GenBank/DDBJ databases">
        <title>The Coptis chinensis genome and diversification of protoberbering-type alkaloids.</title>
        <authorList>
            <person name="Wang B."/>
            <person name="Shu S."/>
            <person name="Song C."/>
            <person name="Liu Y."/>
        </authorList>
    </citation>
    <scope>NUCLEOTIDE SEQUENCE [LARGE SCALE GENOMIC DNA]</scope>
    <source>
        <strain evidence="9">HL-2020</strain>
        <tissue evidence="9">Leaf</tissue>
    </source>
</reference>
<dbReference type="GO" id="GO:0003677">
    <property type="term" value="F:DNA binding"/>
    <property type="evidence" value="ECO:0007669"/>
    <property type="project" value="UniProtKB-KW"/>
</dbReference>
<evidence type="ECO:0000313" key="10">
    <source>
        <dbReference type="Proteomes" id="UP000631114"/>
    </source>
</evidence>
<dbReference type="Proteomes" id="UP000631114">
    <property type="component" value="Unassembled WGS sequence"/>
</dbReference>
<dbReference type="Pfam" id="PF00847">
    <property type="entry name" value="AP2"/>
    <property type="match status" value="1"/>
</dbReference>
<evidence type="ECO:0000256" key="6">
    <source>
        <dbReference type="ARBA" id="ARBA00023242"/>
    </source>
</evidence>
<dbReference type="PROSITE" id="PS51032">
    <property type="entry name" value="AP2_ERF"/>
    <property type="match status" value="1"/>
</dbReference>
<dbReference type="InterPro" id="IPR016177">
    <property type="entry name" value="DNA-bd_dom_sf"/>
</dbReference>
<evidence type="ECO:0000256" key="2">
    <source>
        <dbReference type="ARBA" id="ARBA00023015"/>
    </source>
</evidence>
<evidence type="ECO:0000256" key="5">
    <source>
        <dbReference type="ARBA" id="ARBA00023163"/>
    </source>
</evidence>
<dbReference type="InterPro" id="IPR036955">
    <property type="entry name" value="AP2/ERF_dom_sf"/>
</dbReference>
<dbReference type="InterPro" id="IPR045277">
    <property type="entry name" value="DRE1A-I"/>
</dbReference>
<dbReference type="FunFam" id="3.30.730.10:FF:000001">
    <property type="entry name" value="Ethylene-responsive transcription factor 2"/>
    <property type="match status" value="1"/>
</dbReference>
<keyword evidence="2" id="KW-0805">Transcription regulation</keyword>
<dbReference type="InterPro" id="IPR001471">
    <property type="entry name" value="AP2/ERF_dom"/>
</dbReference>
<feature type="domain" description="AP2/ERF" evidence="8">
    <location>
        <begin position="13"/>
        <end position="69"/>
    </location>
</feature>
<evidence type="ECO:0000313" key="9">
    <source>
        <dbReference type="EMBL" id="KAF9600085.1"/>
    </source>
</evidence>
<keyword evidence="3" id="KW-0238">DNA-binding</keyword>
<keyword evidence="10" id="KW-1185">Reference proteome</keyword>
<name>A0A835LM70_9MAGN</name>
<accession>A0A835LM70</accession>
<protein>
    <recommendedName>
        <fullName evidence="8">AP2/ERF domain-containing protein</fullName>
    </recommendedName>
</protein>
<dbReference type="PANTHER" id="PTHR31839">
    <property type="entry name" value="DEHYDRATION-RESPONSIVE ELEMENT-BINDING PROTEIN 1D"/>
    <property type="match status" value="1"/>
</dbReference>
<dbReference type="SMART" id="SM00380">
    <property type="entry name" value="AP2"/>
    <property type="match status" value="1"/>
</dbReference>
<keyword evidence="6" id="KW-0539">Nucleus</keyword>
<dbReference type="Gene3D" id="3.30.730.10">
    <property type="entry name" value="AP2/ERF domain"/>
    <property type="match status" value="1"/>
</dbReference>
<gene>
    <name evidence="9" type="ORF">IFM89_002558</name>
</gene>
<dbReference type="PANTHER" id="PTHR31839:SF85">
    <property type="entry name" value="AP2_ERF DOMAIN-CONTAINING PROTEIN"/>
    <property type="match status" value="1"/>
</dbReference>
<keyword evidence="4" id="KW-0010">Activator</keyword>
<evidence type="ECO:0000259" key="8">
    <source>
        <dbReference type="PROSITE" id="PS51032"/>
    </source>
</evidence>